<keyword evidence="1" id="KW-1133">Transmembrane helix</keyword>
<keyword evidence="3" id="KW-1185">Reference proteome</keyword>
<reference evidence="2" key="2">
    <citation type="submission" date="2020-09" db="EMBL/GenBank/DDBJ databases">
        <authorList>
            <person name="Sun Q."/>
            <person name="Zhou Y."/>
        </authorList>
    </citation>
    <scope>NUCLEOTIDE SEQUENCE</scope>
    <source>
        <strain evidence="2">CGMCC 4.7312</strain>
    </source>
</reference>
<dbReference type="RefSeq" id="WP_189047626.1">
    <property type="nucleotide sequence ID" value="NZ_BMNB01000025.1"/>
</dbReference>
<feature type="transmembrane region" description="Helical" evidence="1">
    <location>
        <begin position="235"/>
        <end position="259"/>
    </location>
</feature>
<name>A0A917X298_9ACTN</name>
<dbReference type="Proteomes" id="UP000608890">
    <property type="component" value="Unassembled WGS sequence"/>
</dbReference>
<keyword evidence="1" id="KW-0472">Membrane</keyword>
<dbReference type="AlphaFoldDB" id="A0A917X298"/>
<gene>
    <name evidence="2" type="ORF">GCM10011608_45440</name>
</gene>
<reference evidence="2" key="1">
    <citation type="journal article" date="2014" name="Int. J. Syst. Evol. Microbiol.">
        <title>Complete genome sequence of Corynebacterium casei LMG S-19264T (=DSM 44701T), isolated from a smear-ripened cheese.</title>
        <authorList>
            <consortium name="US DOE Joint Genome Institute (JGI-PGF)"/>
            <person name="Walter F."/>
            <person name="Albersmeier A."/>
            <person name="Kalinowski J."/>
            <person name="Ruckert C."/>
        </authorList>
    </citation>
    <scope>NUCLEOTIDE SEQUENCE</scope>
    <source>
        <strain evidence="2">CGMCC 4.7312</strain>
    </source>
</reference>
<protein>
    <submittedName>
        <fullName evidence="2">Uncharacterized protein</fullName>
    </submittedName>
</protein>
<organism evidence="2 3">
    <name type="scientific">Micromonospora sonchi</name>
    <dbReference type="NCBI Taxonomy" id="1763543"/>
    <lineage>
        <taxon>Bacteria</taxon>
        <taxon>Bacillati</taxon>
        <taxon>Actinomycetota</taxon>
        <taxon>Actinomycetes</taxon>
        <taxon>Micromonosporales</taxon>
        <taxon>Micromonosporaceae</taxon>
        <taxon>Micromonospora</taxon>
    </lineage>
</organism>
<feature type="transmembrane region" description="Helical" evidence="1">
    <location>
        <begin position="317"/>
        <end position="338"/>
    </location>
</feature>
<feature type="transmembrane region" description="Helical" evidence="1">
    <location>
        <begin position="271"/>
        <end position="288"/>
    </location>
</feature>
<proteinExistence type="predicted"/>
<evidence type="ECO:0000313" key="3">
    <source>
        <dbReference type="Proteomes" id="UP000608890"/>
    </source>
</evidence>
<evidence type="ECO:0000313" key="2">
    <source>
        <dbReference type="EMBL" id="GGM55494.1"/>
    </source>
</evidence>
<dbReference type="EMBL" id="BMNB01000025">
    <property type="protein sequence ID" value="GGM55494.1"/>
    <property type="molecule type" value="Genomic_DNA"/>
</dbReference>
<keyword evidence="1" id="KW-0812">Transmembrane</keyword>
<feature type="transmembrane region" description="Helical" evidence="1">
    <location>
        <begin position="68"/>
        <end position="93"/>
    </location>
</feature>
<comment type="caution">
    <text evidence="2">The sequence shown here is derived from an EMBL/GenBank/DDBJ whole genome shotgun (WGS) entry which is preliminary data.</text>
</comment>
<accession>A0A917X298</accession>
<evidence type="ECO:0000256" key="1">
    <source>
        <dbReference type="SAM" id="Phobius"/>
    </source>
</evidence>
<sequence length="361" mass="38314">MPDLERSYRRLLCAYPGSYRRERGLEILTTLLDAAEPGQVRPSRGEAAYLLVNGLRYRFVPPTWIGRLAAGLVAIWAAVVLSGAGALAVWAFANPEEPDLAAFSDDLVGRPASFALELPGDDLLDMAYAYRTYGEFQDFAEEGWDGGRPAPMGQSRVYAQVTETPTVLADAYEHLTSAGWRTGALSQGGVDSQAGVHSPHGVFWAYQDGVLLRVSGYDNQTGVTVSAYPIEPSGVLAGAVAGFAIGLIVVWQGMTWMAHRVARTPMPIRRLILLLGLPALIACGVNTLDNVLSMVPDPDTASVLFAADYLYPLANQIANPLAVSVIALALIGSLSLIAGAARMSRLRPVNAAASTGEAAGN</sequence>